<dbReference type="RefSeq" id="WP_166952484.1">
    <property type="nucleotide sequence ID" value="NZ_JAASQI010000004.1"/>
</dbReference>
<dbReference type="EMBL" id="JAASQI010000004">
    <property type="protein sequence ID" value="NIJ58399.1"/>
    <property type="molecule type" value="Genomic_DNA"/>
</dbReference>
<organism evidence="3 4">
    <name type="scientific">Pseudochelatococcus lubricantis</name>
    <dbReference type="NCBI Taxonomy" id="1538102"/>
    <lineage>
        <taxon>Bacteria</taxon>
        <taxon>Pseudomonadati</taxon>
        <taxon>Pseudomonadota</taxon>
        <taxon>Alphaproteobacteria</taxon>
        <taxon>Hyphomicrobiales</taxon>
        <taxon>Chelatococcaceae</taxon>
        <taxon>Pseudochelatococcus</taxon>
    </lineage>
</organism>
<dbReference type="SMART" id="SM00347">
    <property type="entry name" value="HTH_MARR"/>
    <property type="match status" value="1"/>
</dbReference>
<dbReference type="InterPro" id="IPR039422">
    <property type="entry name" value="MarR/SlyA-like"/>
</dbReference>
<dbReference type="PROSITE" id="PS50995">
    <property type="entry name" value="HTH_MARR_2"/>
    <property type="match status" value="1"/>
</dbReference>
<protein>
    <submittedName>
        <fullName evidence="3">DNA-binding MarR family transcriptional regulator</fullName>
    </submittedName>
</protein>
<feature type="domain" description="HTH marR-type" evidence="2">
    <location>
        <begin position="27"/>
        <end position="163"/>
    </location>
</feature>
<dbReference type="PANTHER" id="PTHR33164:SF43">
    <property type="entry name" value="HTH-TYPE TRANSCRIPTIONAL REPRESSOR YETL"/>
    <property type="match status" value="1"/>
</dbReference>
<proteinExistence type="predicted"/>
<dbReference type="Pfam" id="PF12802">
    <property type="entry name" value="MarR_2"/>
    <property type="match status" value="1"/>
</dbReference>
<dbReference type="PRINTS" id="PR00598">
    <property type="entry name" value="HTHMARR"/>
</dbReference>
<evidence type="ECO:0000259" key="2">
    <source>
        <dbReference type="PROSITE" id="PS50995"/>
    </source>
</evidence>
<sequence length="168" mass="19197">MTDSPAKHSVLRPSDSRQSDPARFDVANRVFFRLYQCANLMHKVGARFIGDFNSTTQQWAVLGALARPEPREHGMTVKDLIAFLLVSRQNITPVLDRLEARGWIERIKDAEDGRSRRIVLTTAGDLAWSEMQIAIDAFYREALEGLDLDEQVVLYRLLDRLKARLNTL</sequence>
<evidence type="ECO:0000256" key="1">
    <source>
        <dbReference type="SAM" id="MobiDB-lite"/>
    </source>
</evidence>
<feature type="region of interest" description="Disordered" evidence="1">
    <location>
        <begin position="1"/>
        <end position="20"/>
    </location>
</feature>
<gene>
    <name evidence="3" type="ORF">FHS82_002241</name>
</gene>
<keyword evidence="4" id="KW-1185">Reference proteome</keyword>
<dbReference type="PANTHER" id="PTHR33164">
    <property type="entry name" value="TRANSCRIPTIONAL REGULATOR, MARR FAMILY"/>
    <property type="match status" value="1"/>
</dbReference>
<dbReference type="Proteomes" id="UP001429580">
    <property type="component" value="Unassembled WGS sequence"/>
</dbReference>
<accession>A0ABX0UZL6</accession>
<dbReference type="SUPFAM" id="SSF46785">
    <property type="entry name" value="Winged helix' DNA-binding domain"/>
    <property type="match status" value="1"/>
</dbReference>
<reference evidence="3 4" key="1">
    <citation type="submission" date="2020-03" db="EMBL/GenBank/DDBJ databases">
        <title>Genomic Encyclopedia of Type Strains, Phase IV (KMG-IV): sequencing the most valuable type-strain genomes for metagenomic binning, comparative biology and taxonomic classification.</title>
        <authorList>
            <person name="Goeker M."/>
        </authorList>
    </citation>
    <scope>NUCLEOTIDE SEQUENCE [LARGE SCALE GENOMIC DNA]</scope>
    <source>
        <strain evidence="3 4">DSM 103870</strain>
    </source>
</reference>
<comment type="caution">
    <text evidence="3">The sequence shown here is derived from an EMBL/GenBank/DDBJ whole genome shotgun (WGS) entry which is preliminary data.</text>
</comment>
<dbReference type="InterPro" id="IPR036390">
    <property type="entry name" value="WH_DNA-bd_sf"/>
</dbReference>
<dbReference type="InterPro" id="IPR000835">
    <property type="entry name" value="HTH_MarR-typ"/>
</dbReference>
<keyword evidence="3" id="KW-0238">DNA-binding</keyword>
<evidence type="ECO:0000313" key="4">
    <source>
        <dbReference type="Proteomes" id="UP001429580"/>
    </source>
</evidence>
<name>A0ABX0UZL6_9HYPH</name>
<dbReference type="GO" id="GO:0003677">
    <property type="term" value="F:DNA binding"/>
    <property type="evidence" value="ECO:0007669"/>
    <property type="project" value="UniProtKB-KW"/>
</dbReference>
<evidence type="ECO:0000313" key="3">
    <source>
        <dbReference type="EMBL" id="NIJ58399.1"/>
    </source>
</evidence>
<dbReference type="Gene3D" id="1.10.10.10">
    <property type="entry name" value="Winged helix-like DNA-binding domain superfamily/Winged helix DNA-binding domain"/>
    <property type="match status" value="1"/>
</dbReference>
<dbReference type="InterPro" id="IPR036388">
    <property type="entry name" value="WH-like_DNA-bd_sf"/>
</dbReference>